<evidence type="ECO:0000313" key="10">
    <source>
        <dbReference type="Proteomes" id="UP000244867"/>
    </source>
</evidence>
<organism evidence="9 10">
    <name type="scientific">Nocardioides currus</name>
    <dbReference type="NCBI Taxonomy" id="2133958"/>
    <lineage>
        <taxon>Bacteria</taxon>
        <taxon>Bacillati</taxon>
        <taxon>Actinomycetota</taxon>
        <taxon>Actinomycetes</taxon>
        <taxon>Propionibacteriales</taxon>
        <taxon>Nocardioidaceae</taxon>
        <taxon>Nocardioides</taxon>
    </lineage>
</organism>
<evidence type="ECO:0000256" key="1">
    <source>
        <dbReference type="ARBA" id="ARBA00004127"/>
    </source>
</evidence>
<evidence type="ECO:0000256" key="4">
    <source>
        <dbReference type="ARBA" id="ARBA00023002"/>
    </source>
</evidence>
<dbReference type="GO" id="GO:0008610">
    <property type="term" value="P:lipid biosynthetic process"/>
    <property type="evidence" value="ECO:0007669"/>
    <property type="project" value="InterPro"/>
</dbReference>
<keyword evidence="10" id="KW-1185">Reference proteome</keyword>
<accession>A0A2R7YSH1</accession>
<dbReference type="OrthoDB" id="9770329at2"/>
<feature type="transmembrane region" description="Helical" evidence="7">
    <location>
        <begin position="6"/>
        <end position="26"/>
    </location>
</feature>
<dbReference type="GO" id="GO:0012505">
    <property type="term" value="C:endomembrane system"/>
    <property type="evidence" value="ECO:0007669"/>
    <property type="project" value="UniProtKB-SubCell"/>
</dbReference>
<gene>
    <name evidence="9" type="ORF">C7S10_20110</name>
</gene>
<feature type="domain" description="Fatty acid hydroxylase" evidence="8">
    <location>
        <begin position="103"/>
        <end position="244"/>
    </location>
</feature>
<dbReference type="Pfam" id="PF04116">
    <property type="entry name" value="FA_hydroxylase"/>
    <property type="match status" value="1"/>
</dbReference>
<evidence type="ECO:0000256" key="5">
    <source>
        <dbReference type="ARBA" id="ARBA00023098"/>
    </source>
</evidence>
<dbReference type="PANTHER" id="PTHR21624:SF1">
    <property type="entry name" value="ALKYLGLYCEROL MONOOXYGENASE"/>
    <property type="match status" value="1"/>
</dbReference>
<evidence type="ECO:0000256" key="7">
    <source>
        <dbReference type="SAM" id="Phobius"/>
    </source>
</evidence>
<name>A0A2R7YSH1_9ACTN</name>
<dbReference type="GO" id="GO:0016020">
    <property type="term" value="C:membrane"/>
    <property type="evidence" value="ECO:0007669"/>
    <property type="project" value="GOC"/>
</dbReference>
<keyword evidence="2 7" id="KW-0812">Transmembrane</keyword>
<dbReference type="AlphaFoldDB" id="A0A2R7YSH1"/>
<comment type="subcellular location">
    <subcellularLocation>
        <location evidence="1">Endomembrane system</location>
        <topology evidence="1">Multi-pass membrane protein</topology>
    </subcellularLocation>
</comment>
<reference evidence="9 10" key="1">
    <citation type="submission" date="2018-03" db="EMBL/GenBank/DDBJ databases">
        <authorList>
            <person name="Keele B.F."/>
        </authorList>
    </citation>
    <scope>NUCLEOTIDE SEQUENCE [LARGE SCALE GENOMIC DNA]</scope>
    <source>
        <strain evidence="9 10">IB-3</strain>
    </source>
</reference>
<feature type="transmembrane region" description="Helical" evidence="7">
    <location>
        <begin position="92"/>
        <end position="112"/>
    </location>
</feature>
<evidence type="ECO:0000256" key="3">
    <source>
        <dbReference type="ARBA" id="ARBA00022989"/>
    </source>
</evidence>
<dbReference type="GO" id="GO:0005506">
    <property type="term" value="F:iron ion binding"/>
    <property type="evidence" value="ECO:0007669"/>
    <property type="project" value="InterPro"/>
</dbReference>
<evidence type="ECO:0000256" key="2">
    <source>
        <dbReference type="ARBA" id="ARBA00022692"/>
    </source>
</evidence>
<keyword evidence="4" id="KW-0560">Oxidoreductase</keyword>
<comment type="caution">
    <text evidence="9">The sequence shown here is derived from an EMBL/GenBank/DDBJ whole genome shotgun (WGS) entry which is preliminary data.</text>
</comment>
<dbReference type="InterPro" id="IPR006694">
    <property type="entry name" value="Fatty_acid_hydroxylase"/>
</dbReference>
<dbReference type="PANTHER" id="PTHR21624">
    <property type="entry name" value="STEROL DESATURASE-RELATED PROTEIN"/>
    <property type="match status" value="1"/>
</dbReference>
<keyword evidence="5" id="KW-0443">Lipid metabolism</keyword>
<dbReference type="EMBL" id="PYXZ01000011">
    <property type="protein sequence ID" value="PUA79321.1"/>
    <property type="molecule type" value="Genomic_DNA"/>
</dbReference>
<dbReference type="RefSeq" id="WP_108346361.1">
    <property type="nucleotide sequence ID" value="NZ_PYXZ01000011.1"/>
</dbReference>
<evidence type="ECO:0000313" key="9">
    <source>
        <dbReference type="EMBL" id="PUA79321.1"/>
    </source>
</evidence>
<evidence type="ECO:0000256" key="6">
    <source>
        <dbReference type="ARBA" id="ARBA00023136"/>
    </source>
</evidence>
<proteinExistence type="predicted"/>
<dbReference type="GO" id="GO:0006643">
    <property type="term" value="P:membrane lipid metabolic process"/>
    <property type="evidence" value="ECO:0007669"/>
    <property type="project" value="TreeGrafter"/>
</dbReference>
<keyword evidence="3 7" id="KW-1133">Transmembrane helix</keyword>
<dbReference type="GO" id="GO:0050479">
    <property type="term" value="F:glyceryl-ether monooxygenase activity"/>
    <property type="evidence" value="ECO:0007669"/>
    <property type="project" value="TreeGrafter"/>
</dbReference>
<protein>
    <recommendedName>
        <fullName evidence="8">Fatty acid hydroxylase domain-containing protein</fullName>
    </recommendedName>
</protein>
<dbReference type="InterPro" id="IPR051689">
    <property type="entry name" value="Sterol_desaturase/TMEM195"/>
</dbReference>
<dbReference type="Proteomes" id="UP000244867">
    <property type="component" value="Unassembled WGS sequence"/>
</dbReference>
<sequence>MLADDLLSWLLWGPLVLAFVVDALWKRAGRSSAGRLGRMRASARVDALYYLFFVVGRGGLLTFLVPIGVLHWLVVPHLPVLLHPHSWLEPGLLATVVLAGGTLVLGDFMQYWTHRFMHRSRFFWRFHAVHHAADEMTLLTGNRVTLTERAIEDLTRISVLLVLGLGGEAGGDAAIGQGAVILVVVYTLRFGDIIQHSNLGWTYGRLGFLLASPVNHRFHHSVQRVDHDSNYGNLLSVWDHLFGTYNPRMGEVNRSLTADLPDVGLEADPGVRTSGWLALPLVQDVHVWAHQLRRLPVVTRRWPLPAGGAASDAVGRPA</sequence>
<keyword evidence="6 7" id="KW-0472">Membrane</keyword>
<evidence type="ECO:0000259" key="8">
    <source>
        <dbReference type="Pfam" id="PF04116"/>
    </source>
</evidence>
<feature type="transmembrane region" description="Helical" evidence="7">
    <location>
        <begin position="47"/>
        <end position="72"/>
    </location>
</feature>